<dbReference type="EMBL" id="CP000382">
    <property type="protein sequence ID" value="ABK61240.1"/>
    <property type="molecule type" value="Genomic_DNA"/>
</dbReference>
<gene>
    <name evidence="4" type="ordered locus">NT01CX_1310</name>
</gene>
<sequence length="313" mass="34918">MKILILEAKNIVKRYGEHLAIDNASLSVREGEIFGLLGPNGAGKTTLINIIVGLLKSYSGEVNVFGKDLVKDEMYIKSQIGIAPQEAALFHDLTAYENVTFFGRLYGLKGKELKDGVKEALEFTELWDRRKDYPKQYSGGMKRRLNIACAIVHKPKLIIMDEPTVGIDPQSRKHILNSIKKLNKMGSTIIYTSHYMEEIEDLCDEIVIMDKGKVIAKGTKEELKELIATEDKVSIGVSNISYSIIDKIKKVQGVKECVIDNNVINIISKNGSANLSEIIDIIVDYGAEINKINMDKPSLEGVFLTLTGRKLRD</sequence>
<dbReference type="Pfam" id="PF00005">
    <property type="entry name" value="ABC_tran"/>
    <property type="match status" value="1"/>
</dbReference>
<reference evidence="4 5" key="1">
    <citation type="journal article" date="2006" name="Nat. Biotechnol.">
        <title>The genome and transcriptomes of the anti-tumor agent Clostridium novyi-NT.</title>
        <authorList>
            <person name="Bettegowda C."/>
            <person name="Huang X."/>
            <person name="Lin J."/>
            <person name="Cheong I."/>
            <person name="Kohli M."/>
            <person name="Szabo S.A."/>
            <person name="Zhang X."/>
            <person name="Diaz L.A. Jr."/>
            <person name="Velculescu V.E."/>
            <person name="Parmigiani G."/>
            <person name="Kinzler K.W."/>
            <person name="Vogelstein B."/>
            <person name="Zhou S."/>
        </authorList>
    </citation>
    <scope>NUCLEOTIDE SEQUENCE [LARGE SCALE GENOMIC DNA]</scope>
    <source>
        <strain evidence="4 5">NT</strain>
    </source>
</reference>
<organism evidence="4 5">
    <name type="scientific">Clostridium novyi (strain NT)</name>
    <dbReference type="NCBI Taxonomy" id="386415"/>
    <lineage>
        <taxon>Bacteria</taxon>
        <taxon>Bacillati</taxon>
        <taxon>Bacillota</taxon>
        <taxon>Clostridia</taxon>
        <taxon>Eubacteriales</taxon>
        <taxon>Clostridiaceae</taxon>
        <taxon>Clostridium</taxon>
    </lineage>
</organism>
<evidence type="ECO:0000259" key="3">
    <source>
        <dbReference type="PROSITE" id="PS50893"/>
    </source>
</evidence>
<evidence type="ECO:0000256" key="1">
    <source>
        <dbReference type="ARBA" id="ARBA00022741"/>
    </source>
</evidence>
<evidence type="ECO:0000313" key="5">
    <source>
        <dbReference type="Proteomes" id="UP000008220"/>
    </source>
</evidence>
<dbReference type="InterPro" id="IPR003593">
    <property type="entry name" value="AAA+_ATPase"/>
</dbReference>
<dbReference type="PANTHER" id="PTHR43582:SF2">
    <property type="entry name" value="LINEARMYCIN RESISTANCE ATP-BINDING PROTEIN LNRL"/>
    <property type="match status" value="1"/>
</dbReference>
<dbReference type="SUPFAM" id="SSF52540">
    <property type="entry name" value="P-loop containing nucleoside triphosphate hydrolases"/>
    <property type="match status" value="1"/>
</dbReference>
<keyword evidence="2" id="KW-0067">ATP-binding</keyword>
<dbReference type="SMART" id="SM00382">
    <property type="entry name" value="AAA"/>
    <property type="match status" value="1"/>
</dbReference>
<dbReference type="KEGG" id="cno:NT01CX_1310"/>
<evidence type="ECO:0000256" key="2">
    <source>
        <dbReference type="ARBA" id="ARBA00022840"/>
    </source>
</evidence>
<dbReference type="GO" id="GO:0016887">
    <property type="term" value="F:ATP hydrolysis activity"/>
    <property type="evidence" value="ECO:0007669"/>
    <property type="project" value="InterPro"/>
</dbReference>
<protein>
    <submittedName>
        <fullName evidence="4">ABC-type multidrug transport system, ATP-ase compoment CAC0241</fullName>
    </submittedName>
</protein>
<dbReference type="PROSITE" id="PS50893">
    <property type="entry name" value="ABC_TRANSPORTER_2"/>
    <property type="match status" value="1"/>
</dbReference>
<feature type="domain" description="ABC transporter" evidence="3">
    <location>
        <begin position="6"/>
        <end position="236"/>
    </location>
</feature>
<dbReference type="PROSITE" id="PS00211">
    <property type="entry name" value="ABC_TRANSPORTER_1"/>
    <property type="match status" value="1"/>
</dbReference>
<dbReference type="AlphaFoldDB" id="A0PYE1"/>
<evidence type="ECO:0000313" key="4">
    <source>
        <dbReference type="EMBL" id="ABK61240.1"/>
    </source>
</evidence>
<dbReference type="PANTHER" id="PTHR43582">
    <property type="entry name" value="LINEARMYCIN RESISTANCE ATP-BINDING PROTEIN LNRL"/>
    <property type="match status" value="1"/>
</dbReference>
<dbReference type="eggNOG" id="COG1131">
    <property type="taxonomic scope" value="Bacteria"/>
</dbReference>
<keyword evidence="1" id="KW-0547">Nucleotide-binding</keyword>
<dbReference type="InterPro" id="IPR017871">
    <property type="entry name" value="ABC_transporter-like_CS"/>
</dbReference>
<dbReference type="Proteomes" id="UP000008220">
    <property type="component" value="Chromosome"/>
</dbReference>
<dbReference type="STRING" id="386415.NT01CX_1310"/>
<keyword evidence="5" id="KW-1185">Reference proteome</keyword>
<dbReference type="HOGENOM" id="CLU_000604_1_2_9"/>
<dbReference type="Gene3D" id="3.40.50.300">
    <property type="entry name" value="P-loop containing nucleotide triphosphate hydrolases"/>
    <property type="match status" value="1"/>
</dbReference>
<dbReference type="InterPro" id="IPR027417">
    <property type="entry name" value="P-loop_NTPase"/>
</dbReference>
<proteinExistence type="predicted"/>
<name>A0PYE1_CLONN</name>
<dbReference type="InterPro" id="IPR003439">
    <property type="entry name" value="ABC_transporter-like_ATP-bd"/>
</dbReference>
<dbReference type="GO" id="GO:0005524">
    <property type="term" value="F:ATP binding"/>
    <property type="evidence" value="ECO:0007669"/>
    <property type="project" value="UniProtKB-KW"/>
</dbReference>
<accession>A0PYE1</accession>